<sequence length="214" mass="23533">MGPLERPAPHRSSTERHHGRQHGDPRRGLQARGAALSDLQYGLGQPDRPECVHRDQAEPNPGGHPGGRTRTHQAVRNDRPVGHTGGRFLNVGFHRQGDPGEEQPQLDQNQTAHDRGRLPGAGHRHRPLPPRRPHLSGQHQGVLRQQANHYRTGQRRVHHQQLRAVQAEHDGVLPEPAPAERADHRPDQGPGTAGRQGAGHGQDHYAAGKPPDVL</sequence>
<feature type="compositionally biased region" description="Basic residues" evidence="1">
    <location>
        <begin position="152"/>
        <end position="161"/>
    </location>
</feature>
<feature type="compositionally biased region" description="Basic and acidic residues" evidence="1">
    <location>
        <begin position="47"/>
        <end position="57"/>
    </location>
</feature>
<feature type="compositionally biased region" description="Basic and acidic residues" evidence="1">
    <location>
        <begin position="12"/>
        <end position="27"/>
    </location>
</feature>
<evidence type="ECO:0000313" key="2">
    <source>
        <dbReference type="EMBL" id="CAG6454899.1"/>
    </source>
</evidence>
<dbReference type="AlphaFoldDB" id="A0A8D8AD62"/>
<feature type="compositionally biased region" description="Polar residues" evidence="1">
    <location>
        <begin position="137"/>
        <end position="151"/>
    </location>
</feature>
<feature type="region of interest" description="Disordered" evidence="1">
    <location>
        <begin position="1"/>
        <end position="214"/>
    </location>
</feature>
<feature type="compositionally biased region" description="Basic and acidic residues" evidence="1">
    <location>
        <begin position="166"/>
        <end position="187"/>
    </location>
</feature>
<reference evidence="2" key="1">
    <citation type="submission" date="2021-05" db="EMBL/GenBank/DDBJ databases">
        <authorList>
            <person name="Alioto T."/>
            <person name="Alioto T."/>
            <person name="Gomez Garrido J."/>
        </authorList>
    </citation>
    <scope>NUCLEOTIDE SEQUENCE</scope>
</reference>
<accession>A0A8D8AD62</accession>
<feature type="compositionally biased region" description="Gly residues" evidence="1">
    <location>
        <begin position="191"/>
        <end position="200"/>
    </location>
</feature>
<name>A0A8D8AD62_CULPI</name>
<feature type="compositionally biased region" description="Basic residues" evidence="1">
    <location>
        <begin position="122"/>
        <end position="134"/>
    </location>
</feature>
<protein>
    <submittedName>
        <fullName evidence="2">(northern house mosquito) hypothetical protein</fullName>
    </submittedName>
</protein>
<proteinExistence type="predicted"/>
<organism evidence="2">
    <name type="scientific">Culex pipiens</name>
    <name type="common">House mosquito</name>
    <dbReference type="NCBI Taxonomy" id="7175"/>
    <lineage>
        <taxon>Eukaryota</taxon>
        <taxon>Metazoa</taxon>
        <taxon>Ecdysozoa</taxon>
        <taxon>Arthropoda</taxon>
        <taxon>Hexapoda</taxon>
        <taxon>Insecta</taxon>
        <taxon>Pterygota</taxon>
        <taxon>Neoptera</taxon>
        <taxon>Endopterygota</taxon>
        <taxon>Diptera</taxon>
        <taxon>Nematocera</taxon>
        <taxon>Culicoidea</taxon>
        <taxon>Culicidae</taxon>
        <taxon>Culicinae</taxon>
        <taxon>Culicini</taxon>
        <taxon>Culex</taxon>
        <taxon>Culex</taxon>
    </lineage>
</organism>
<evidence type="ECO:0000256" key="1">
    <source>
        <dbReference type="SAM" id="MobiDB-lite"/>
    </source>
</evidence>
<dbReference type="EMBL" id="HBUE01027552">
    <property type="protein sequence ID" value="CAG6454899.1"/>
    <property type="molecule type" value="Transcribed_RNA"/>
</dbReference>